<organism evidence="2 3">
    <name type="scientific">Arthrobacter liuii</name>
    <dbReference type="NCBI Taxonomy" id="1476996"/>
    <lineage>
        <taxon>Bacteria</taxon>
        <taxon>Bacillati</taxon>
        <taxon>Actinomycetota</taxon>
        <taxon>Actinomycetes</taxon>
        <taxon>Micrococcales</taxon>
        <taxon>Micrococcaceae</taxon>
        <taxon>Arthrobacter</taxon>
    </lineage>
</organism>
<proteinExistence type="predicted"/>
<comment type="caution">
    <text evidence="2">The sequence shown here is derived from an EMBL/GenBank/DDBJ whole genome shotgun (WGS) entry which is preliminary data.</text>
</comment>
<dbReference type="InterPro" id="IPR011008">
    <property type="entry name" value="Dimeric_a/b-barrel"/>
</dbReference>
<evidence type="ECO:0000313" key="3">
    <source>
        <dbReference type="Proteomes" id="UP000643279"/>
    </source>
</evidence>
<reference evidence="3" key="1">
    <citation type="journal article" date="2019" name="Int. J. Syst. Evol. Microbiol.">
        <title>The Global Catalogue of Microorganisms (GCM) 10K type strain sequencing project: providing services to taxonomists for standard genome sequencing and annotation.</title>
        <authorList>
            <consortium name="The Broad Institute Genomics Platform"/>
            <consortium name="The Broad Institute Genome Sequencing Center for Infectious Disease"/>
            <person name="Wu L."/>
            <person name="Ma J."/>
        </authorList>
    </citation>
    <scope>NUCLEOTIDE SEQUENCE [LARGE SCALE GENOMIC DNA]</scope>
    <source>
        <strain evidence="3">CGMCC 1.12778</strain>
    </source>
</reference>
<dbReference type="RefSeq" id="WP_188573213.1">
    <property type="nucleotide sequence ID" value="NZ_BMFW01000030.1"/>
</dbReference>
<dbReference type="EMBL" id="BMFW01000030">
    <property type="protein sequence ID" value="GGI00950.1"/>
    <property type="molecule type" value="Genomic_DNA"/>
</dbReference>
<dbReference type="Pfam" id="PF07110">
    <property type="entry name" value="EthD"/>
    <property type="match status" value="1"/>
</dbReference>
<sequence>MFCASVVYPLDAENFDVDYFATKHAPLFAEMMGDNCVRWEVHQALTARGAPAPQFIAAAYFWVESAERFGAMLAERGEQIYADIRNFSGTQPARGWAEVL</sequence>
<feature type="domain" description="EthD" evidence="1">
    <location>
        <begin position="10"/>
        <end position="89"/>
    </location>
</feature>
<accession>A0ABQ2AX80</accession>
<dbReference type="InterPro" id="IPR009799">
    <property type="entry name" value="EthD_dom"/>
</dbReference>
<protein>
    <recommendedName>
        <fullName evidence="1">EthD domain-containing protein</fullName>
    </recommendedName>
</protein>
<keyword evidence="3" id="KW-1185">Reference proteome</keyword>
<dbReference type="NCBIfam" id="TIGR02118">
    <property type="entry name" value="EthD family reductase"/>
    <property type="match status" value="1"/>
</dbReference>
<dbReference type="Gene3D" id="3.30.70.100">
    <property type="match status" value="1"/>
</dbReference>
<gene>
    <name evidence="2" type="ORF">GCM10007170_39280</name>
</gene>
<evidence type="ECO:0000259" key="1">
    <source>
        <dbReference type="Pfam" id="PF07110"/>
    </source>
</evidence>
<dbReference type="Proteomes" id="UP000643279">
    <property type="component" value="Unassembled WGS sequence"/>
</dbReference>
<name>A0ABQ2AX80_9MICC</name>
<evidence type="ECO:0000313" key="2">
    <source>
        <dbReference type="EMBL" id="GGI00950.1"/>
    </source>
</evidence>
<dbReference type="SUPFAM" id="SSF54909">
    <property type="entry name" value="Dimeric alpha+beta barrel"/>
    <property type="match status" value="1"/>
</dbReference>